<dbReference type="Pfam" id="PF26525">
    <property type="entry name" value="DUF8174"/>
    <property type="match status" value="1"/>
</dbReference>
<dbReference type="Proteomes" id="UP000465609">
    <property type="component" value="Chromosome"/>
</dbReference>
<evidence type="ECO:0000259" key="3">
    <source>
        <dbReference type="Pfam" id="PF26525"/>
    </source>
</evidence>
<keyword evidence="2" id="KW-0472">Membrane</keyword>
<feature type="transmembrane region" description="Helical" evidence="2">
    <location>
        <begin position="58"/>
        <end position="79"/>
    </location>
</feature>
<evidence type="ECO:0000313" key="4">
    <source>
        <dbReference type="EMBL" id="BBX87289.1"/>
    </source>
</evidence>
<keyword evidence="5" id="KW-1185">Reference proteome</keyword>
<dbReference type="EMBL" id="AP022577">
    <property type="protein sequence ID" value="BBX87289.1"/>
    <property type="molecule type" value="Genomic_DNA"/>
</dbReference>
<feature type="domain" description="DUF8174" evidence="3">
    <location>
        <begin position="82"/>
        <end position="213"/>
    </location>
</feature>
<proteinExistence type="predicted"/>
<organism evidence="4 5">
    <name type="scientific">Mycolicibacterium aubagnense</name>
    <dbReference type="NCBI Taxonomy" id="319707"/>
    <lineage>
        <taxon>Bacteria</taxon>
        <taxon>Bacillati</taxon>
        <taxon>Actinomycetota</taxon>
        <taxon>Actinomycetes</taxon>
        <taxon>Mycobacteriales</taxon>
        <taxon>Mycobacteriaceae</taxon>
        <taxon>Mycolicibacterium</taxon>
    </lineage>
</organism>
<name>A0ABN5Z2H8_9MYCO</name>
<dbReference type="RefSeq" id="WP_138229711.1">
    <property type="nucleotide sequence ID" value="NZ_AP022577.1"/>
</dbReference>
<sequence>MDGAYPYPESIPPQPGPGNSTYGAPYGAPSAGPAPAYPTTLPPAVSYPSGGGNNTKRVLLVIGAVVAVVAVIGGIIFAVHSTSDRGLTDASAKSAIQGYLNALLQQDKQTVARHALCGLYDGVKDHATDYTVANLASDAFRKQFGQADVTSIDKIVMLSPNQAQVLFTMKVAPSGRLSRGPGTKPAANNTEFQAVAQLLVQPRETLVCSYLPRPADSL</sequence>
<evidence type="ECO:0000313" key="5">
    <source>
        <dbReference type="Proteomes" id="UP000465609"/>
    </source>
</evidence>
<keyword evidence="2" id="KW-0812">Transmembrane</keyword>
<evidence type="ECO:0000256" key="2">
    <source>
        <dbReference type="SAM" id="Phobius"/>
    </source>
</evidence>
<reference evidence="4 5" key="1">
    <citation type="journal article" date="2019" name="Emerg. Microbes Infect.">
        <title>Comprehensive subspecies identification of 175 nontuberculous mycobacteria species based on 7547 genomic profiles.</title>
        <authorList>
            <person name="Matsumoto Y."/>
            <person name="Kinjo T."/>
            <person name="Motooka D."/>
            <person name="Nabeya D."/>
            <person name="Jung N."/>
            <person name="Uechi K."/>
            <person name="Horii T."/>
            <person name="Iida T."/>
            <person name="Fujita J."/>
            <person name="Nakamura S."/>
        </authorList>
    </citation>
    <scope>NUCLEOTIDE SEQUENCE [LARGE SCALE GENOMIC DNA]</scope>
    <source>
        <strain evidence="4 5">JCM 15296</strain>
    </source>
</reference>
<dbReference type="InterPro" id="IPR058487">
    <property type="entry name" value="DUF8174"/>
</dbReference>
<protein>
    <recommendedName>
        <fullName evidence="3">DUF8174 domain-containing protein</fullName>
    </recommendedName>
</protein>
<evidence type="ECO:0000256" key="1">
    <source>
        <dbReference type="SAM" id="MobiDB-lite"/>
    </source>
</evidence>
<keyword evidence="2" id="KW-1133">Transmembrane helix</keyword>
<accession>A0ABN5Z2H8</accession>
<gene>
    <name evidence="4" type="ORF">MAUB_51620</name>
</gene>
<feature type="region of interest" description="Disordered" evidence="1">
    <location>
        <begin position="1"/>
        <end position="27"/>
    </location>
</feature>